<gene>
    <name evidence="3" type="ORF">P0413H11.5</name>
    <name evidence="2" type="ORF">P0431A03.27</name>
</gene>
<evidence type="ECO:0000313" key="4">
    <source>
        <dbReference type="Proteomes" id="UP000000763"/>
    </source>
</evidence>
<feature type="region of interest" description="Disordered" evidence="1">
    <location>
        <begin position="228"/>
        <end position="257"/>
    </location>
</feature>
<protein>
    <submittedName>
        <fullName evidence="3">Uncharacterized protein</fullName>
    </submittedName>
</protein>
<organism evidence="3 4">
    <name type="scientific">Oryza sativa subsp. japonica</name>
    <name type="common">Rice</name>
    <dbReference type="NCBI Taxonomy" id="39947"/>
    <lineage>
        <taxon>Eukaryota</taxon>
        <taxon>Viridiplantae</taxon>
        <taxon>Streptophyta</taxon>
        <taxon>Embryophyta</taxon>
        <taxon>Tracheophyta</taxon>
        <taxon>Spermatophyta</taxon>
        <taxon>Magnoliopsida</taxon>
        <taxon>Liliopsida</taxon>
        <taxon>Poales</taxon>
        <taxon>Poaceae</taxon>
        <taxon>BOP clade</taxon>
        <taxon>Oryzoideae</taxon>
        <taxon>Oryzeae</taxon>
        <taxon>Oryzinae</taxon>
        <taxon>Oryza</taxon>
        <taxon>Oryza sativa</taxon>
    </lineage>
</organism>
<dbReference type="AlphaFoldDB" id="Q6YWL4"/>
<evidence type="ECO:0000313" key="2">
    <source>
        <dbReference type="EMBL" id="BAD09841.1"/>
    </source>
</evidence>
<reference evidence="4" key="4">
    <citation type="journal article" date="2008" name="Nucleic Acids Res.">
        <title>The rice annotation project database (RAP-DB): 2008 update.</title>
        <authorList>
            <consortium name="The rice annotation project (RAP)"/>
        </authorList>
    </citation>
    <scope>GENOME REANNOTATION</scope>
    <source>
        <strain evidence="4">cv. Nipponbare</strain>
    </source>
</reference>
<feature type="compositionally biased region" description="Pro residues" evidence="1">
    <location>
        <begin position="54"/>
        <end position="65"/>
    </location>
</feature>
<evidence type="ECO:0000313" key="3">
    <source>
        <dbReference type="EMBL" id="BAD10617.1"/>
    </source>
</evidence>
<proteinExistence type="predicted"/>
<reference evidence="2" key="1">
    <citation type="submission" date="2002-01" db="EMBL/GenBank/DDBJ databases">
        <title>Oryza sativa nipponbare(GA3) genomic DNA, chromosome 8, PAC clone:P0431A03.</title>
        <authorList>
            <person name="Sasaki T."/>
            <person name="Matsumoto T."/>
            <person name="Yamamoto K."/>
        </authorList>
    </citation>
    <scope>NUCLEOTIDE SEQUENCE</scope>
</reference>
<feature type="region of interest" description="Disordered" evidence="1">
    <location>
        <begin position="82"/>
        <end position="101"/>
    </location>
</feature>
<accession>Q6YWL4</accession>
<dbReference type="EMBL" id="AP004666">
    <property type="protein sequence ID" value="BAD09841.1"/>
    <property type="molecule type" value="Genomic_DNA"/>
</dbReference>
<feature type="compositionally biased region" description="Basic and acidic residues" evidence="1">
    <location>
        <begin position="243"/>
        <end position="257"/>
    </location>
</feature>
<feature type="region of interest" description="Disordered" evidence="1">
    <location>
        <begin position="184"/>
        <end position="210"/>
    </location>
</feature>
<reference evidence="3" key="2">
    <citation type="submission" date="2002-09" db="EMBL/GenBank/DDBJ databases">
        <title>Oryza sativa nipponbare(GA3) genomic DNA, chromosome 8, PAC clone:P0413H11.</title>
        <authorList>
            <person name="Sasaki T."/>
            <person name="Matsumoto T."/>
            <person name="Katayose Y."/>
        </authorList>
    </citation>
    <scope>NUCLEOTIDE SEQUENCE</scope>
</reference>
<evidence type="ECO:0000256" key="1">
    <source>
        <dbReference type="SAM" id="MobiDB-lite"/>
    </source>
</evidence>
<dbReference type="Proteomes" id="UP000000763">
    <property type="component" value="Chromosome 8"/>
</dbReference>
<name>Q6YWL4_ORYSJ</name>
<dbReference type="EMBL" id="AP005757">
    <property type="protein sequence ID" value="BAD10617.1"/>
    <property type="molecule type" value="Genomic_DNA"/>
</dbReference>
<reference evidence="4" key="3">
    <citation type="journal article" date="2005" name="Nature">
        <title>The map-based sequence of the rice genome.</title>
        <authorList>
            <consortium name="International rice genome sequencing project (IRGSP)"/>
            <person name="Matsumoto T."/>
            <person name="Wu J."/>
            <person name="Kanamori H."/>
            <person name="Katayose Y."/>
            <person name="Fujisawa M."/>
            <person name="Namiki N."/>
            <person name="Mizuno H."/>
            <person name="Yamamoto K."/>
            <person name="Antonio B.A."/>
            <person name="Baba T."/>
            <person name="Sakata K."/>
            <person name="Nagamura Y."/>
            <person name="Aoki H."/>
            <person name="Arikawa K."/>
            <person name="Arita K."/>
            <person name="Bito T."/>
            <person name="Chiden Y."/>
            <person name="Fujitsuka N."/>
            <person name="Fukunaka R."/>
            <person name="Hamada M."/>
            <person name="Harada C."/>
            <person name="Hayashi A."/>
            <person name="Hijishita S."/>
            <person name="Honda M."/>
            <person name="Hosokawa S."/>
            <person name="Ichikawa Y."/>
            <person name="Idonuma A."/>
            <person name="Iijima M."/>
            <person name="Ikeda M."/>
            <person name="Ikeno M."/>
            <person name="Ito K."/>
            <person name="Ito S."/>
            <person name="Ito T."/>
            <person name="Ito Y."/>
            <person name="Ito Y."/>
            <person name="Iwabuchi A."/>
            <person name="Kamiya K."/>
            <person name="Karasawa W."/>
            <person name="Kurita K."/>
            <person name="Katagiri S."/>
            <person name="Kikuta A."/>
            <person name="Kobayashi H."/>
            <person name="Kobayashi N."/>
            <person name="Machita K."/>
            <person name="Maehara T."/>
            <person name="Masukawa M."/>
            <person name="Mizubayashi T."/>
            <person name="Mukai Y."/>
            <person name="Nagasaki H."/>
            <person name="Nagata Y."/>
            <person name="Naito S."/>
            <person name="Nakashima M."/>
            <person name="Nakama Y."/>
            <person name="Nakamichi Y."/>
            <person name="Nakamura M."/>
            <person name="Meguro A."/>
            <person name="Negishi M."/>
            <person name="Ohta I."/>
            <person name="Ohta T."/>
            <person name="Okamoto M."/>
            <person name="Ono N."/>
            <person name="Saji S."/>
            <person name="Sakaguchi M."/>
            <person name="Sakai K."/>
            <person name="Shibata M."/>
            <person name="Shimokawa T."/>
            <person name="Song J."/>
            <person name="Takazaki Y."/>
            <person name="Terasawa K."/>
            <person name="Tsugane M."/>
            <person name="Tsuji K."/>
            <person name="Ueda S."/>
            <person name="Waki K."/>
            <person name="Yamagata H."/>
            <person name="Yamamoto M."/>
            <person name="Yamamoto S."/>
            <person name="Yamane H."/>
            <person name="Yoshiki S."/>
            <person name="Yoshihara R."/>
            <person name="Yukawa K."/>
            <person name="Zhong H."/>
            <person name="Yano M."/>
            <person name="Yuan Q."/>
            <person name="Ouyang S."/>
            <person name="Liu J."/>
            <person name="Jones K.M."/>
            <person name="Gansberger K."/>
            <person name="Moffat K."/>
            <person name="Hill J."/>
            <person name="Bera J."/>
            <person name="Fadrosh D."/>
            <person name="Jin S."/>
            <person name="Johri S."/>
            <person name="Kim M."/>
            <person name="Overton L."/>
            <person name="Reardon M."/>
            <person name="Tsitrin T."/>
            <person name="Vuong H."/>
            <person name="Weaver B."/>
            <person name="Ciecko A."/>
            <person name="Tallon L."/>
            <person name="Jackson J."/>
            <person name="Pai G."/>
            <person name="Aken S.V."/>
            <person name="Utterback T."/>
            <person name="Reidmuller S."/>
            <person name="Feldblyum T."/>
            <person name="Hsiao J."/>
            <person name="Zismann V."/>
            <person name="Iobst S."/>
            <person name="de Vazeille A.R."/>
            <person name="Buell C.R."/>
            <person name="Ying K."/>
            <person name="Li Y."/>
            <person name="Lu T."/>
            <person name="Huang Y."/>
            <person name="Zhao Q."/>
            <person name="Feng Q."/>
            <person name="Zhang L."/>
            <person name="Zhu J."/>
            <person name="Weng Q."/>
            <person name="Mu J."/>
            <person name="Lu Y."/>
            <person name="Fan D."/>
            <person name="Liu Y."/>
            <person name="Guan J."/>
            <person name="Zhang Y."/>
            <person name="Yu S."/>
            <person name="Liu X."/>
            <person name="Zhang Y."/>
            <person name="Hong G."/>
            <person name="Han B."/>
            <person name="Choisne N."/>
            <person name="Demange N."/>
            <person name="Orjeda G."/>
            <person name="Samain S."/>
            <person name="Cattolico L."/>
            <person name="Pelletier E."/>
            <person name="Couloux A."/>
            <person name="Segurens B."/>
            <person name="Wincker P."/>
            <person name="D'Hont A."/>
            <person name="Scarpelli C."/>
            <person name="Weissenbach J."/>
            <person name="Salanoubat M."/>
            <person name="Quetier F."/>
            <person name="Yu Y."/>
            <person name="Kim H.R."/>
            <person name="Rambo T."/>
            <person name="Currie J."/>
            <person name="Collura K."/>
            <person name="Luo M."/>
            <person name="Yang T."/>
            <person name="Ammiraju J.S.S."/>
            <person name="Engler F."/>
            <person name="Soderlund C."/>
            <person name="Wing R.A."/>
            <person name="Palmer L.E."/>
            <person name="de la Bastide M."/>
            <person name="Spiegel L."/>
            <person name="Nascimento L."/>
            <person name="Zutavern T."/>
            <person name="O'Shaughnessy A."/>
            <person name="Dike S."/>
            <person name="Dedhia N."/>
            <person name="Preston R."/>
            <person name="Balija V."/>
            <person name="McCombie W.R."/>
            <person name="Chow T."/>
            <person name="Chen H."/>
            <person name="Chung M."/>
            <person name="Chen C."/>
            <person name="Shaw J."/>
            <person name="Wu H."/>
            <person name="Hsiao K."/>
            <person name="Chao Y."/>
            <person name="Chu M."/>
            <person name="Cheng C."/>
            <person name="Hour A."/>
            <person name="Lee P."/>
            <person name="Lin S."/>
            <person name="Lin Y."/>
            <person name="Liou J."/>
            <person name="Liu S."/>
            <person name="Hsing Y."/>
            <person name="Raghuvanshi S."/>
            <person name="Mohanty A."/>
            <person name="Bharti A.K."/>
            <person name="Gaur A."/>
            <person name="Gupta V."/>
            <person name="Kumar D."/>
            <person name="Ravi V."/>
            <person name="Vij S."/>
            <person name="Kapur A."/>
            <person name="Khurana P."/>
            <person name="Khurana P."/>
            <person name="Khurana J.P."/>
            <person name="Tyagi A.K."/>
            <person name="Gaikwad K."/>
            <person name="Singh A."/>
            <person name="Dalal V."/>
            <person name="Srivastava S."/>
            <person name="Dixit A."/>
            <person name="Pal A.K."/>
            <person name="Ghazi I.A."/>
            <person name="Yadav M."/>
            <person name="Pandit A."/>
            <person name="Bhargava A."/>
            <person name="Sureshbabu K."/>
            <person name="Batra K."/>
            <person name="Sharma T.R."/>
            <person name="Mohapatra T."/>
            <person name="Singh N.K."/>
            <person name="Messing J."/>
            <person name="Nelson A.B."/>
            <person name="Fuks G."/>
            <person name="Kavchok S."/>
            <person name="Keizer G."/>
            <person name="Linton E."/>
            <person name="Llaca V."/>
            <person name="Song R."/>
            <person name="Tanyolac B."/>
            <person name="Young S."/>
            <person name="Ho-Il K."/>
            <person name="Hahn J.H."/>
            <person name="Sangsakoo G."/>
            <person name="Vanavichit A."/>
            <person name="de Mattos Luiz.A.T."/>
            <person name="Zimmer P.D."/>
            <person name="Malone G."/>
            <person name="Dellagostin O."/>
            <person name="de Oliveira A.C."/>
            <person name="Bevan M."/>
            <person name="Bancroft I."/>
            <person name="Minx P."/>
            <person name="Cordum H."/>
            <person name="Wilson R."/>
            <person name="Cheng Z."/>
            <person name="Jin W."/>
            <person name="Jiang J."/>
            <person name="Leong S.A."/>
            <person name="Iwama H."/>
            <person name="Gojobori T."/>
            <person name="Itoh T."/>
            <person name="Niimura Y."/>
            <person name="Fujii Y."/>
            <person name="Habara T."/>
            <person name="Sakai H."/>
            <person name="Sato Y."/>
            <person name="Wilson G."/>
            <person name="Kumar K."/>
            <person name="McCouch S."/>
            <person name="Juretic N."/>
            <person name="Hoen D."/>
            <person name="Wright S."/>
            <person name="Bruskiewich R."/>
            <person name="Bureau T."/>
            <person name="Miyao A."/>
            <person name="Hirochika H."/>
            <person name="Nishikawa T."/>
            <person name="Kadowaki K."/>
            <person name="Sugiura M."/>
            <person name="Burr B."/>
            <person name="Sasaki T."/>
        </authorList>
    </citation>
    <scope>NUCLEOTIDE SEQUENCE [LARGE SCALE GENOMIC DNA]</scope>
    <source>
        <strain evidence="4">cv. Nipponbare</strain>
    </source>
</reference>
<feature type="region of interest" description="Disordered" evidence="1">
    <location>
        <begin position="46"/>
        <end position="67"/>
    </location>
</feature>
<sequence>MQTSIGAIFINFRFLGIHYPKCCRHPSPQPLGPPAPTIAVATPRAASANGSCHRPPPQPLGPPAPTEAAACIDRSSWAAANLRSPLSSPPPSEGTPLTTPFHLPSSAVLAAGSWGEKKRRAGASLLPPTTARRPLPAWMRRCASSGRSHREVRCRQGRPDPIWPRRGQIRRRGRWIRNQRGRIRRTDRPAATSCDLPPPRNPGVPRRRASSWGERPAAAVLAAIQHCRSTSRSGGGEAKGRRREGAAVEDFRRLCRP</sequence>